<keyword evidence="8" id="KW-1185">Reference proteome</keyword>
<name>A0A830C3T0_9LAMI</name>
<dbReference type="PANTHER" id="PTHR23294">
    <property type="entry name" value="ET TRANSLATION PRODUCT-RELATED"/>
    <property type="match status" value="1"/>
</dbReference>
<reference evidence="7" key="1">
    <citation type="submission" date="2020-07" db="EMBL/GenBank/DDBJ databases">
        <title>Ethylene signaling mediates host invasion by parasitic plants.</title>
        <authorList>
            <person name="Yoshida S."/>
        </authorList>
    </citation>
    <scope>NUCLEOTIDE SEQUENCE</scope>
    <source>
        <strain evidence="7">Okayama</strain>
    </source>
</reference>
<feature type="transmembrane region" description="Helical" evidence="6">
    <location>
        <begin position="157"/>
        <end position="178"/>
    </location>
</feature>
<evidence type="ECO:0000256" key="3">
    <source>
        <dbReference type="ARBA" id="ARBA00022989"/>
    </source>
</evidence>
<sequence length="462" mass="50371">MPFQADEETGTQSPPIPPTRSLLRYDSPLTQVALIGLVCFCCPGMFNALSGMGGGGQVDPTAANNANTALYASFAVFGVLGGGIYNILGPKLTLLAGCSTYVLYAGSFLYYNHHRHQAFAVTAGAFLGFGAGLLWSSQGDIITSYPPQNRKGLYISLFWSIFNMGGVIGGLIPFILNFNRTQAVSVNDGTYIGFMIFMSIGAILSLSILHPSRVVREDGSCCTNIKYSSVSIEAVEILKLFLDWRMLLMVPASWSSNFFYNYQFNNVNGVLFNLRTRGLNNMFYWGAQMIGSVIIGYVLDFSFKSRRVRGLVGVGAVAVVGTGVWGCGLAKQLGYTRNNLPMRKLDFKDGIDFAGPFVLYIGYGLLDAMFQSMVYWVIGALADDSEILSRYTGFYKGVQSAGAAVAWQIDTHKVPFLNELITNWALMTVSYPLLALLIIQAVKDDGEVERESKDEGSITGIH</sequence>
<dbReference type="InterPro" id="IPR010291">
    <property type="entry name" value="Ion_channel_UNC-93"/>
</dbReference>
<feature type="transmembrane region" description="Helical" evidence="6">
    <location>
        <begin position="311"/>
        <end position="333"/>
    </location>
</feature>
<protein>
    <submittedName>
        <fullName evidence="7">Unc93-like protein 2</fullName>
    </submittedName>
</protein>
<dbReference type="Gene3D" id="1.20.1250.20">
    <property type="entry name" value="MFS general substrate transporter like domains"/>
    <property type="match status" value="1"/>
</dbReference>
<evidence type="ECO:0000256" key="6">
    <source>
        <dbReference type="SAM" id="Phobius"/>
    </source>
</evidence>
<dbReference type="InterPro" id="IPR051617">
    <property type="entry name" value="UNC-93-like_regulator"/>
</dbReference>
<gene>
    <name evidence="7" type="ORF">PHJA_001516300</name>
</gene>
<dbReference type="CDD" id="cd06178">
    <property type="entry name" value="MFS_unc93-like"/>
    <property type="match status" value="1"/>
</dbReference>
<evidence type="ECO:0000256" key="4">
    <source>
        <dbReference type="ARBA" id="ARBA00023136"/>
    </source>
</evidence>
<feature type="transmembrane region" description="Helical" evidence="6">
    <location>
        <begin position="421"/>
        <end position="442"/>
    </location>
</feature>
<dbReference type="InterPro" id="IPR036259">
    <property type="entry name" value="MFS_trans_sf"/>
</dbReference>
<dbReference type="EMBL" id="BMAC01000321">
    <property type="protein sequence ID" value="GFP93719.1"/>
    <property type="molecule type" value="Genomic_DNA"/>
</dbReference>
<dbReference type="Pfam" id="PF05978">
    <property type="entry name" value="UNC-93"/>
    <property type="match status" value="1"/>
</dbReference>
<keyword evidence="4 6" id="KW-0472">Membrane</keyword>
<feature type="transmembrane region" description="Helical" evidence="6">
    <location>
        <begin position="69"/>
        <end position="88"/>
    </location>
</feature>
<evidence type="ECO:0000313" key="7">
    <source>
        <dbReference type="EMBL" id="GFP93719.1"/>
    </source>
</evidence>
<feature type="transmembrane region" description="Helical" evidence="6">
    <location>
        <begin position="353"/>
        <end position="381"/>
    </location>
</feature>
<evidence type="ECO:0000256" key="2">
    <source>
        <dbReference type="ARBA" id="ARBA00022692"/>
    </source>
</evidence>
<dbReference type="AlphaFoldDB" id="A0A830C3T0"/>
<accession>A0A830C3T0</accession>
<feature type="transmembrane region" description="Helical" evidence="6">
    <location>
        <begin position="282"/>
        <end position="299"/>
    </location>
</feature>
<evidence type="ECO:0000256" key="5">
    <source>
        <dbReference type="ARBA" id="ARBA00044504"/>
    </source>
</evidence>
<dbReference type="SUPFAM" id="SSF103473">
    <property type="entry name" value="MFS general substrate transporter"/>
    <property type="match status" value="1"/>
</dbReference>
<feature type="transmembrane region" description="Helical" evidence="6">
    <location>
        <begin position="118"/>
        <end position="137"/>
    </location>
</feature>
<dbReference type="GO" id="GO:0016020">
    <property type="term" value="C:membrane"/>
    <property type="evidence" value="ECO:0007669"/>
    <property type="project" value="UniProtKB-SubCell"/>
</dbReference>
<feature type="transmembrane region" description="Helical" evidence="6">
    <location>
        <begin position="94"/>
        <end position="111"/>
    </location>
</feature>
<proteinExistence type="inferred from homology"/>
<evidence type="ECO:0000256" key="1">
    <source>
        <dbReference type="ARBA" id="ARBA00004141"/>
    </source>
</evidence>
<comment type="caution">
    <text evidence="7">The sequence shown here is derived from an EMBL/GenBank/DDBJ whole genome shotgun (WGS) entry which is preliminary data.</text>
</comment>
<dbReference type="OrthoDB" id="196103at2759"/>
<keyword evidence="2 6" id="KW-0812">Transmembrane</keyword>
<dbReference type="PANTHER" id="PTHR23294:SF59">
    <property type="entry name" value="UNC93-LIKE PROTEIN C922.05C"/>
    <property type="match status" value="1"/>
</dbReference>
<dbReference type="Proteomes" id="UP000653305">
    <property type="component" value="Unassembled WGS sequence"/>
</dbReference>
<feature type="transmembrane region" description="Helical" evidence="6">
    <location>
        <begin position="190"/>
        <end position="209"/>
    </location>
</feature>
<feature type="transmembrane region" description="Helical" evidence="6">
    <location>
        <begin position="29"/>
        <end position="49"/>
    </location>
</feature>
<comment type="subcellular location">
    <subcellularLocation>
        <location evidence="1">Membrane</location>
        <topology evidence="1">Multi-pass membrane protein</topology>
    </subcellularLocation>
</comment>
<organism evidence="7 8">
    <name type="scientific">Phtheirospermum japonicum</name>
    <dbReference type="NCBI Taxonomy" id="374723"/>
    <lineage>
        <taxon>Eukaryota</taxon>
        <taxon>Viridiplantae</taxon>
        <taxon>Streptophyta</taxon>
        <taxon>Embryophyta</taxon>
        <taxon>Tracheophyta</taxon>
        <taxon>Spermatophyta</taxon>
        <taxon>Magnoliopsida</taxon>
        <taxon>eudicotyledons</taxon>
        <taxon>Gunneridae</taxon>
        <taxon>Pentapetalae</taxon>
        <taxon>asterids</taxon>
        <taxon>lamiids</taxon>
        <taxon>Lamiales</taxon>
        <taxon>Orobanchaceae</taxon>
        <taxon>Orobanchaceae incertae sedis</taxon>
        <taxon>Phtheirospermum</taxon>
    </lineage>
</organism>
<evidence type="ECO:0000313" key="8">
    <source>
        <dbReference type="Proteomes" id="UP000653305"/>
    </source>
</evidence>
<comment type="similarity">
    <text evidence="5">Belongs to the major facilitator superfamily. Phosphate:H(+) symporter (TC 2.A.1.9) family.</text>
</comment>
<keyword evidence="3 6" id="KW-1133">Transmembrane helix</keyword>